<dbReference type="KEGG" id="bpy:Bphyt_0204"/>
<name>B2T0R5_PARPJ</name>
<evidence type="ECO:0000313" key="2">
    <source>
        <dbReference type="Proteomes" id="UP000001739"/>
    </source>
</evidence>
<dbReference type="SUPFAM" id="SSF52540">
    <property type="entry name" value="P-loop containing nucleoside triphosphate hydrolases"/>
    <property type="match status" value="1"/>
</dbReference>
<dbReference type="eggNOG" id="COG4544">
    <property type="taxonomic scope" value="Bacteria"/>
</dbReference>
<dbReference type="InterPro" id="IPR027417">
    <property type="entry name" value="P-loop_NTPase"/>
</dbReference>
<reference evidence="1 2" key="1">
    <citation type="journal article" date="2011" name="J. Bacteriol.">
        <title>Complete genome sequence of the plant growth-promoting endophyte Burkholderia phytofirmans strain PsJN.</title>
        <authorList>
            <person name="Weilharter A."/>
            <person name="Mitter B."/>
            <person name="Shin M.V."/>
            <person name="Chain P.S."/>
            <person name="Nowak J."/>
            <person name="Sessitsch A."/>
        </authorList>
    </citation>
    <scope>NUCLEOTIDE SEQUENCE [LARGE SCALE GENOMIC DNA]</scope>
    <source>
        <strain evidence="2">DSM 17436 / LMG 22146 / PsJN</strain>
    </source>
</reference>
<sequence>MGRPVLAAQQLRTPEERARSLDAALDRNMYSESGGITLWRGAQLARVHGRTVDTGYAALSAELPGGGWPLGALVELLVQQPGIGEMRLLKPALAELSARPIALLQPPHVPNSLAFAYLGVPVERLMRLRAPKTADALWCAERVLQAGSCGALILWQQHIRTEALRRLHLAAQTSETLLVLIRPLASAQDSSPATLRLGVRPADGGLVVDVVKRRGPIRSETLSITLQPSPILLSPYGRVRRHLPAPAFAGGVPSEVVTSH</sequence>
<proteinExistence type="predicted"/>
<evidence type="ECO:0000313" key="1">
    <source>
        <dbReference type="EMBL" id="ACD14635.1"/>
    </source>
</evidence>
<evidence type="ECO:0008006" key="3">
    <source>
        <dbReference type="Google" id="ProtNLM"/>
    </source>
</evidence>
<dbReference type="Proteomes" id="UP000001739">
    <property type="component" value="Chromosome 1"/>
</dbReference>
<dbReference type="AlphaFoldDB" id="B2T0R5"/>
<accession>B2T0R5</accession>
<dbReference type="EMBL" id="CP001052">
    <property type="protein sequence ID" value="ACD14635.1"/>
    <property type="molecule type" value="Genomic_DNA"/>
</dbReference>
<dbReference type="NCBIfam" id="NF033429">
    <property type="entry name" value="ImuA_translesion"/>
    <property type="match status" value="1"/>
</dbReference>
<dbReference type="InterPro" id="IPR047610">
    <property type="entry name" value="ImuA_translesion"/>
</dbReference>
<organism evidence="1 2">
    <name type="scientific">Paraburkholderia phytofirmans (strain DSM 17436 / LMG 22146 / PsJN)</name>
    <name type="common">Burkholderia phytofirmans</name>
    <dbReference type="NCBI Taxonomy" id="398527"/>
    <lineage>
        <taxon>Bacteria</taxon>
        <taxon>Pseudomonadati</taxon>
        <taxon>Pseudomonadota</taxon>
        <taxon>Betaproteobacteria</taxon>
        <taxon>Burkholderiales</taxon>
        <taxon>Burkholderiaceae</taxon>
        <taxon>Paraburkholderia</taxon>
    </lineage>
</organism>
<protein>
    <recommendedName>
        <fullName evidence="3">Cell division inhibitor SulA</fullName>
    </recommendedName>
</protein>
<dbReference type="Gene3D" id="3.40.50.300">
    <property type="entry name" value="P-loop containing nucleotide triphosphate hydrolases"/>
    <property type="match status" value="1"/>
</dbReference>
<dbReference type="RefSeq" id="WP_012431284.1">
    <property type="nucleotide sequence ID" value="NC_010681.1"/>
</dbReference>
<dbReference type="STRING" id="398527.Bphyt_0204"/>
<dbReference type="HOGENOM" id="CLU_064653_0_1_4"/>
<gene>
    <name evidence="1" type="ordered locus">Bphyt_0204</name>
</gene>